<sequence length="294" mass="32074">MIENIHVGRGVTRGSMTVFPLWAPRTGPSTHTVSPRTLDVSESEGGPQVDTLLMGNHGDKPVLVLEGQLFEGGWQHRMATRPVMIGVHHQVPVEVACVEQGRWEGERTQRSAGRRATPWVRESVRSPFGGGLLGDGLFGDVQGEVWRRVAHHTADRPGNETTSLVTRLDAGTVTDWSDYQLLPGQAGVLMGVGGQPYAAELFDSSRHLTRQVRAILEAAALDAEKVAGPSTPSRRAHRFVDRFMALEVQERRPAGVAEEHLACSAWVDASVVHHAGRPVHTRMTNVRHPMLATA</sequence>
<dbReference type="InterPro" id="IPR046699">
    <property type="entry name" value="ARPP-1"/>
</dbReference>
<proteinExistence type="predicted"/>
<gene>
    <name evidence="3" type="ORF">IEQ44_07555</name>
</gene>
<dbReference type="Proteomes" id="UP000756387">
    <property type="component" value="Unassembled WGS sequence"/>
</dbReference>
<dbReference type="Pfam" id="PF20208">
    <property type="entry name" value="ARPP-1"/>
    <property type="match status" value="1"/>
</dbReference>
<evidence type="ECO:0000313" key="3">
    <source>
        <dbReference type="EMBL" id="MBE7324505.1"/>
    </source>
</evidence>
<feature type="region of interest" description="Disordered" evidence="1">
    <location>
        <begin position="25"/>
        <end position="45"/>
    </location>
</feature>
<evidence type="ECO:0000313" key="4">
    <source>
        <dbReference type="Proteomes" id="UP000756387"/>
    </source>
</evidence>
<accession>A0ABR9RSF9</accession>
<keyword evidence="4" id="KW-1185">Reference proteome</keyword>
<organism evidence="3 4">
    <name type="scientific">Nocardioides malaquae</name>
    <dbReference type="NCBI Taxonomy" id="2773426"/>
    <lineage>
        <taxon>Bacteria</taxon>
        <taxon>Bacillati</taxon>
        <taxon>Actinomycetota</taxon>
        <taxon>Actinomycetes</taxon>
        <taxon>Propionibacteriales</taxon>
        <taxon>Nocardioidaceae</taxon>
        <taxon>Nocardioides</taxon>
    </lineage>
</organism>
<comment type="caution">
    <text evidence="3">The sequence shown here is derived from an EMBL/GenBank/DDBJ whole genome shotgun (WGS) entry which is preliminary data.</text>
</comment>
<feature type="domain" description="ARG and Rhodanese-Phosphatase-superfamily-associated" evidence="2">
    <location>
        <begin position="5"/>
        <end position="281"/>
    </location>
</feature>
<evidence type="ECO:0000256" key="1">
    <source>
        <dbReference type="SAM" id="MobiDB-lite"/>
    </source>
</evidence>
<dbReference type="EMBL" id="JADCSA010000006">
    <property type="protein sequence ID" value="MBE7324505.1"/>
    <property type="molecule type" value="Genomic_DNA"/>
</dbReference>
<name>A0ABR9RSF9_9ACTN</name>
<protein>
    <recommendedName>
        <fullName evidence="2">ARG and Rhodanese-Phosphatase-superfamily-associated domain-containing protein</fullName>
    </recommendedName>
</protein>
<reference evidence="3 4" key="1">
    <citation type="submission" date="2020-10" db="EMBL/GenBank/DDBJ databases">
        <title>Nocardioides sp. isolated from sludge.</title>
        <authorList>
            <person name="Zhang X."/>
        </authorList>
    </citation>
    <scope>NUCLEOTIDE SEQUENCE [LARGE SCALE GENOMIC DNA]</scope>
    <source>
        <strain evidence="3 4">Y6</strain>
    </source>
</reference>
<dbReference type="RefSeq" id="WP_193637847.1">
    <property type="nucleotide sequence ID" value="NZ_JADCSA010000006.1"/>
</dbReference>
<evidence type="ECO:0000259" key="2">
    <source>
        <dbReference type="Pfam" id="PF20208"/>
    </source>
</evidence>